<gene>
    <name evidence="1" type="ORF">QE207_15285</name>
</gene>
<accession>A0AA95K3K5</accession>
<organism evidence="1 2">
    <name type="scientific">Arsenophonus nasoniae</name>
    <name type="common">son-killer infecting Nasonia vitripennis</name>
    <dbReference type="NCBI Taxonomy" id="638"/>
    <lineage>
        <taxon>Bacteria</taxon>
        <taxon>Pseudomonadati</taxon>
        <taxon>Pseudomonadota</taxon>
        <taxon>Gammaproteobacteria</taxon>
        <taxon>Enterobacterales</taxon>
        <taxon>Morganellaceae</taxon>
        <taxon>Arsenophonus</taxon>
    </lineage>
</organism>
<proteinExistence type="predicted"/>
<dbReference type="EMBL" id="CP123498">
    <property type="protein sequence ID" value="WGL95010.1"/>
    <property type="molecule type" value="Genomic_DNA"/>
</dbReference>
<sequence length="49" mass="5209">MPYDNTIAPGGAALAYLDLAQSPIKSSASTRQFNINQVPLTQVSTITEN</sequence>
<dbReference type="RefSeq" id="WP_280629098.1">
    <property type="nucleotide sequence ID" value="NZ_CP123498.1"/>
</dbReference>
<evidence type="ECO:0000313" key="2">
    <source>
        <dbReference type="Proteomes" id="UP001177597"/>
    </source>
</evidence>
<protein>
    <submittedName>
        <fullName evidence="1">Uncharacterized protein</fullName>
    </submittedName>
</protein>
<reference evidence="1" key="1">
    <citation type="submission" date="2023-04" db="EMBL/GenBank/DDBJ databases">
        <title>Genome dynamics across the evolutionary transition to endosymbiosis.</title>
        <authorList>
            <person name="Siozios S."/>
            <person name="Nadal-Jimenez P."/>
            <person name="Azagi T."/>
            <person name="Sprong H."/>
            <person name="Frost C.L."/>
            <person name="Parratt S.R."/>
            <person name="Taylor G."/>
            <person name="Brettell L."/>
            <person name="Lew K.C."/>
            <person name="Croft L."/>
            <person name="King K.C."/>
            <person name="Brockhurst M.A."/>
            <person name="Hypsa V."/>
            <person name="Novakova E."/>
            <person name="Darby A.C."/>
            <person name="Hurst G.D.D."/>
        </authorList>
    </citation>
    <scope>NUCLEOTIDE SEQUENCE</scope>
    <source>
        <strain evidence="1">AIh</strain>
    </source>
</reference>
<dbReference type="AlphaFoldDB" id="A0AA95K3K5"/>
<dbReference type="Proteomes" id="UP001177597">
    <property type="component" value="Chromosome"/>
</dbReference>
<evidence type="ECO:0000313" key="1">
    <source>
        <dbReference type="EMBL" id="WGL95010.1"/>
    </source>
</evidence>
<name>A0AA95K3K5_9GAMM</name>